<dbReference type="GO" id="GO:0016301">
    <property type="term" value="F:kinase activity"/>
    <property type="evidence" value="ECO:0007669"/>
    <property type="project" value="UniProtKB-KW"/>
</dbReference>
<feature type="domain" description="Histidine kinase/HSP90-like ATPase" evidence="2">
    <location>
        <begin position="204"/>
        <end position="312"/>
    </location>
</feature>
<organism evidence="4 5">
    <name type="scientific">Planomonospora alba</name>
    <dbReference type="NCBI Taxonomy" id="161354"/>
    <lineage>
        <taxon>Bacteria</taxon>
        <taxon>Bacillati</taxon>
        <taxon>Actinomycetota</taxon>
        <taxon>Actinomycetes</taxon>
        <taxon>Streptosporangiales</taxon>
        <taxon>Streptosporangiaceae</taxon>
        <taxon>Planomonospora</taxon>
    </lineage>
</organism>
<feature type="domain" description="MEDS" evidence="3">
    <location>
        <begin position="13"/>
        <end position="157"/>
    </location>
</feature>
<proteinExistence type="predicted"/>
<dbReference type="Proteomes" id="UP001500320">
    <property type="component" value="Unassembled WGS sequence"/>
</dbReference>
<evidence type="ECO:0000256" key="1">
    <source>
        <dbReference type="ARBA" id="ARBA00022527"/>
    </source>
</evidence>
<sequence length="333" mass="35356">MNVAPSAPADPFDHPALFYRDAAEYLAGTVPFVRDGLAAGEPVAVAVPEGNLGLIRDALGDAAREVRMIDMSRAGRNPGRIIPAVLRAFADLHPGRRVRIVGEPIWPGRSAAEYVACVQHEALINLAFAGRDAVILCPYDVGGLPDEAIEDARMTHPVLVDGAGRRRSADYALERVLSACNRPLPHPADAAELSYGAGFCDDPLGRVRAFAAAHAARFGLSGDRLEDLRLIASELAANSLDHGGGSGTVRMWREDGRAVLDVSDAGHITDPLAGRRPTPVYQPGSRGLLVTQLLSDLVRVHTGRDGTTIRVYFDLDGADPLPYVRGAGDAANV</sequence>
<evidence type="ECO:0000259" key="3">
    <source>
        <dbReference type="Pfam" id="PF14417"/>
    </source>
</evidence>
<dbReference type="RefSeq" id="WP_344858294.1">
    <property type="nucleotide sequence ID" value="NZ_BAAAUT010000014.1"/>
</dbReference>
<dbReference type="InterPro" id="IPR025847">
    <property type="entry name" value="MEDS_domain"/>
</dbReference>
<dbReference type="InterPro" id="IPR047718">
    <property type="entry name" value="RsbA-like_anti_sig"/>
</dbReference>
<dbReference type="SUPFAM" id="SSF55874">
    <property type="entry name" value="ATPase domain of HSP90 chaperone/DNA topoisomerase II/histidine kinase"/>
    <property type="match status" value="1"/>
</dbReference>
<keyword evidence="1" id="KW-0723">Serine/threonine-protein kinase</keyword>
<dbReference type="Gene3D" id="3.30.565.10">
    <property type="entry name" value="Histidine kinase-like ATPase, C-terminal domain"/>
    <property type="match status" value="1"/>
</dbReference>
<name>A0ABP6MZY7_9ACTN</name>
<dbReference type="EMBL" id="BAAAUT010000014">
    <property type="protein sequence ID" value="GAA3130245.1"/>
    <property type="molecule type" value="Genomic_DNA"/>
</dbReference>
<evidence type="ECO:0000313" key="4">
    <source>
        <dbReference type="EMBL" id="GAA3130245.1"/>
    </source>
</evidence>
<dbReference type="Pfam" id="PF14417">
    <property type="entry name" value="MEDS"/>
    <property type="match status" value="1"/>
</dbReference>
<comment type="caution">
    <text evidence="4">The sequence shown here is derived from an EMBL/GenBank/DDBJ whole genome shotgun (WGS) entry which is preliminary data.</text>
</comment>
<dbReference type="InterPro" id="IPR036890">
    <property type="entry name" value="HATPase_C_sf"/>
</dbReference>
<keyword evidence="5" id="KW-1185">Reference proteome</keyword>
<dbReference type="CDD" id="cd16936">
    <property type="entry name" value="HATPase_RsbW-like"/>
    <property type="match status" value="1"/>
</dbReference>
<dbReference type="InterPro" id="IPR050267">
    <property type="entry name" value="Anti-sigma-factor_SerPK"/>
</dbReference>
<protein>
    <submittedName>
        <fullName evidence="4">Sensor histidine kinase</fullName>
    </submittedName>
</protein>
<dbReference type="Pfam" id="PF13581">
    <property type="entry name" value="HATPase_c_2"/>
    <property type="match status" value="1"/>
</dbReference>
<evidence type="ECO:0000259" key="2">
    <source>
        <dbReference type="Pfam" id="PF13581"/>
    </source>
</evidence>
<keyword evidence="4" id="KW-0808">Transferase</keyword>
<dbReference type="PANTHER" id="PTHR35526:SF3">
    <property type="entry name" value="ANTI-SIGMA-F FACTOR RSBW"/>
    <property type="match status" value="1"/>
</dbReference>
<gene>
    <name evidence="4" type="ORF">GCM10010466_21150</name>
</gene>
<dbReference type="NCBIfam" id="NF041045">
    <property type="entry name" value="RsbA_anti_sig"/>
    <property type="match status" value="1"/>
</dbReference>
<accession>A0ABP6MZY7</accession>
<keyword evidence="4" id="KW-0418">Kinase</keyword>
<dbReference type="InterPro" id="IPR003594">
    <property type="entry name" value="HATPase_dom"/>
</dbReference>
<dbReference type="PANTHER" id="PTHR35526">
    <property type="entry name" value="ANTI-SIGMA-F FACTOR RSBW-RELATED"/>
    <property type="match status" value="1"/>
</dbReference>
<evidence type="ECO:0000313" key="5">
    <source>
        <dbReference type="Proteomes" id="UP001500320"/>
    </source>
</evidence>
<reference evidence="5" key="1">
    <citation type="journal article" date="2019" name="Int. J. Syst. Evol. Microbiol.">
        <title>The Global Catalogue of Microorganisms (GCM) 10K type strain sequencing project: providing services to taxonomists for standard genome sequencing and annotation.</title>
        <authorList>
            <consortium name="The Broad Institute Genomics Platform"/>
            <consortium name="The Broad Institute Genome Sequencing Center for Infectious Disease"/>
            <person name="Wu L."/>
            <person name="Ma J."/>
        </authorList>
    </citation>
    <scope>NUCLEOTIDE SEQUENCE [LARGE SCALE GENOMIC DNA]</scope>
    <source>
        <strain evidence="5">JCM 9373</strain>
    </source>
</reference>